<dbReference type="EMBL" id="PFEQ01000013">
    <property type="protein sequence ID" value="PJE74099.1"/>
    <property type="molecule type" value="Genomic_DNA"/>
</dbReference>
<evidence type="ECO:0000313" key="3">
    <source>
        <dbReference type="Proteomes" id="UP000228700"/>
    </source>
</evidence>
<comment type="caution">
    <text evidence="2">The sequence shown here is derived from an EMBL/GenBank/DDBJ whole genome shotgun (WGS) entry which is preliminary data.</text>
</comment>
<dbReference type="AlphaFoldDB" id="A0A2M8LBV0"/>
<feature type="compositionally biased region" description="Basic residues" evidence="1">
    <location>
        <begin position="231"/>
        <end position="245"/>
    </location>
</feature>
<name>A0A2M8LBV0_9BACT</name>
<feature type="region of interest" description="Disordered" evidence="1">
    <location>
        <begin position="218"/>
        <end position="245"/>
    </location>
</feature>
<sequence>MKKERLYDTLTDEEIDIFGFFADKAVKLLSLHMMQWKQHFGFRSSKRNIKSTRVVAWTKYRKTMEATRIPTSKITGFRPPQNPEQTERGRAITQIYDKIFPVYLQGDEYIDACRKTSSIMSMRTWAERRRKKETRDARPLPIPISHKPSLTLAEKREKWRESIDSRPANIQSEIGLRDTNVCVTETPITVLPPQKTEFLPREVSHEVNLIMPTIMSEAESEQEIHDYPKPKWFKRLGRRKRQTQD</sequence>
<evidence type="ECO:0000313" key="2">
    <source>
        <dbReference type="EMBL" id="PJE74099.1"/>
    </source>
</evidence>
<accession>A0A2M8LBV0</accession>
<gene>
    <name evidence="2" type="ORF">COV01_03305</name>
</gene>
<protein>
    <submittedName>
        <fullName evidence="2">Uncharacterized protein</fullName>
    </submittedName>
</protein>
<organism evidence="2 3">
    <name type="scientific">Candidatus Taylorbacteria bacterium CG10_big_fil_rev_8_21_14_0_10_41_48</name>
    <dbReference type="NCBI Taxonomy" id="1975024"/>
    <lineage>
        <taxon>Bacteria</taxon>
        <taxon>Candidatus Tayloriibacteriota</taxon>
    </lineage>
</organism>
<reference evidence="3" key="1">
    <citation type="submission" date="2017-09" db="EMBL/GenBank/DDBJ databases">
        <title>Depth-based differentiation of microbial function through sediment-hosted aquifers and enrichment of novel symbionts in the deep terrestrial subsurface.</title>
        <authorList>
            <person name="Probst A.J."/>
            <person name="Ladd B."/>
            <person name="Jarett J.K."/>
            <person name="Geller-Mcgrath D.E."/>
            <person name="Sieber C.M.K."/>
            <person name="Emerson J.B."/>
            <person name="Anantharaman K."/>
            <person name="Thomas B.C."/>
            <person name="Malmstrom R."/>
            <person name="Stieglmeier M."/>
            <person name="Klingl A."/>
            <person name="Woyke T."/>
            <person name="Ryan C.M."/>
            <person name="Banfield J.F."/>
        </authorList>
    </citation>
    <scope>NUCLEOTIDE SEQUENCE [LARGE SCALE GENOMIC DNA]</scope>
</reference>
<evidence type="ECO:0000256" key="1">
    <source>
        <dbReference type="SAM" id="MobiDB-lite"/>
    </source>
</evidence>
<dbReference type="Proteomes" id="UP000228700">
    <property type="component" value="Unassembled WGS sequence"/>
</dbReference>
<proteinExistence type="predicted"/>